<evidence type="ECO:0000259" key="1">
    <source>
        <dbReference type="PROSITE" id="PS51186"/>
    </source>
</evidence>
<dbReference type="PANTHER" id="PTHR39173:SF1">
    <property type="entry name" value="ACETYLTRANSFERASE"/>
    <property type="match status" value="1"/>
</dbReference>
<keyword evidence="3" id="KW-1185">Reference proteome</keyword>
<dbReference type="CDD" id="cd04301">
    <property type="entry name" value="NAT_SF"/>
    <property type="match status" value="1"/>
</dbReference>
<dbReference type="PANTHER" id="PTHR39173">
    <property type="entry name" value="ACETYLTRANSFERASE"/>
    <property type="match status" value="1"/>
</dbReference>
<dbReference type="PROSITE" id="PS51186">
    <property type="entry name" value="GNAT"/>
    <property type="match status" value="1"/>
</dbReference>
<evidence type="ECO:0000313" key="3">
    <source>
        <dbReference type="Proteomes" id="UP000189970"/>
    </source>
</evidence>
<reference evidence="2 3" key="1">
    <citation type="submission" date="2017-02" db="EMBL/GenBank/DDBJ databases">
        <title>Vagococcus cremeus sp. nov., isolated from the small intestine of a marten, Martes flavigula.</title>
        <authorList>
            <person name="Tak E.J."/>
            <person name="Bae J.-W."/>
        </authorList>
    </citation>
    <scope>NUCLEOTIDE SEQUENCE [LARGE SCALE GENOMIC DNA]</scope>
    <source>
        <strain evidence="2 3">D7T301</strain>
    </source>
</reference>
<dbReference type="InterPro" id="IPR000182">
    <property type="entry name" value="GNAT_dom"/>
</dbReference>
<protein>
    <recommendedName>
        <fullName evidence="1">N-acetyltransferase domain-containing protein</fullName>
    </recommendedName>
</protein>
<name>A0A1V4DHD3_9ENTE</name>
<comment type="caution">
    <text evidence="2">The sequence shown here is derived from an EMBL/GenBank/DDBJ whole genome shotgun (WGS) entry which is preliminary data.</text>
</comment>
<accession>A0A1V4DHD3</accession>
<dbReference type="GO" id="GO:0016747">
    <property type="term" value="F:acyltransferase activity, transferring groups other than amino-acyl groups"/>
    <property type="evidence" value="ECO:0007669"/>
    <property type="project" value="InterPro"/>
</dbReference>
<dbReference type="Proteomes" id="UP000189970">
    <property type="component" value="Unassembled WGS sequence"/>
</dbReference>
<gene>
    <name evidence="2" type="ORF">BW731_07020</name>
</gene>
<dbReference type="SUPFAM" id="SSF55729">
    <property type="entry name" value="Acyl-CoA N-acyltransferases (Nat)"/>
    <property type="match status" value="1"/>
</dbReference>
<dbReference type="InterPro" id="IPR016181">
    <property type="entry name" value="Acyl_CoA_acyltransferase"/>
</dbReference>
<feature type="domain" description="N-acetyltransferase" evidence="1">
    <location>
        <begin position="13"/>
        <end position="174"/>
    </location>
</feature>
<proteinExistence type="predicted"/>
<sequence length="175" mass="20275">MILIKPTSEWTQAILDYKTEFLSQSGVNWIDGSSGLSDFINISDWLDHLILYESNETIPNPDFVTGEQYLFIRETDRKIVGMIHFRHELNEYLFHYGGHIGYSVAPSERKKGYASRMLKEMLVEKKGCSNKKLLITCNDDNIESAKVIEHNGGILENKLLDESDNQLVRRYWIDN</sequence>
<dbReference type="Gene3D" id="3.40.630.30">
    <property type="match status" value="1"/>
</dbReference>
<organism evidence="2 3">
    <name type="scientific">Vagococcus martis</name>
    <dbReference type="NCBI Taxonomy" id="1768210"/>
    <lineage>
        <taxon>Bacteria</taxon>
        <taxon>Bacillati</taxon>
        <taxon>Bacillota</taxon>
        <taxon>Bacilli</taxon>
        <taxon>Lactobacillales</taxon>
        <taxon>Enterococcaceae</taxon>
        <taxon>Vagococcus</taxon>
    </lineage>
</organism>
<dbReference type="Pfam" id="PF00583">
    <property type="entry name" value="Acetyltransf_1"/>
    <property type="match status" value="1"/>
</dbReference>
<dbReference type="EMBL" id="MVAB01000001">
    <property type="protein sequence ID" value="OPF87937.1"/>
    <property type="molecule type" value="Genomic_DNA"/>
</dbReference>
<dbReference type="AlphaFoldDB" id="A0A1V4DHD3"/>
<dbReference type="RefSeq" id="WP_079346841.1">
    <property type="nucleotide sequence ID" value="NZ_MVAB01000001.1"/>
</dbReference>
<evidence type="ECO:0000313" key="2">
    <source>
        <dbReference type="EMBL" id="OPF87937.1"/>
    </source>
</evidence>